<dbReference type="InterPro" id="IPR003373">
    <property type="entry name" value="Fe2_transport_prot-B"/>
</dbReference>
<evidence type="ECO:0000256" key="12">
    <source>
        <dbReference type="NCBIfam" id="TIGR00437"/>
    </source>
</evidence>
<evidence type="ECO:0000313" key="15">
    <source>
        <dbReference type="EMBL" id="MDO1445955.1"/>
    </source>
</evidence>
<organism evidence="15 16">
    <name type="scientific">Rhodocytophaga aerolata</name>
    <dbReference type="NCBI Taxonomy" id="455078"/>
    <lineage>
        <taxon>Bacteria</taxon>
        <taxon>Pseudomonadati</taxon>
        <taxon>Bacteroidota</taxon>
        <taxon>Cytophagia</taxon>
        <taxon>Cytophagales</taxon>
        <taxon>Rhodocytophagaceae</taxon>
        <taxon>Rhodocytophaga</taxon>
    </lineage>
</organism>
<evidence type="ECO:0000256" key="5">
    <source>
        <dbReference type="ARBA" id="ARBA00022692"/>
    </source>
</evidence>
<dbReference type="InterPro" id="IPR005225">
    <property type="entry name" value="Small_GTP-bd"/>
</dbReference>
<dbReference type="SUPFAM" id="SSF52540">
    <property type="entry name" value="P-loop containing nucleoside triphosphate hydrolases"/>
    <property type="match status" value="1"/>
</dbReference>
<dbReference type="Pfam" id="PF07670">
    <property type="entry name" value="Gate"/>
    <property type="match status" value="2"/>
</dbReference>
<dbReference type="PANTHER" id="PTHR43185">
    <property type="entry name" value="FERROUS IRON TRANSPORT PROTEIN B"/>
    <property type="match status" value="1"/>
</dbReference>
<feature type="domain" description="FeoB-type G" evidence="14">
    <location>
        <begin position="4"/>
        <end position="171"/>
    </location>
</feature>
<keyword evidence="6" id="KW-0547">Nucleotide-binding</keyword>
<evidence type="ECO:0000259" key="14">
    <source>
        <dbReference type="PROSITE" id="PS51711"/>
    </source>
</evidence>
<keyword evidence="4 13" id="KW-0410">Iron transport</keyword>
<keyword evidence="7 13" id="KW-1133">Transmembrane helix</keyword>
<evidence type="ECO:0000256" key="10">
    <source>
        <dbReference type="ARBA" id="ARBA00023134"/>
    </source>
</evidence>
<gene>
    <name evidence="15" type="primary">feoB</name>
    <name evidence="15" type="ORF">Q0590_06810</name>
</gene>
<evidence type="ECO:0000256" key="8">
    <source>
        <dbReference type="ARBA" id="ARBA00023004"/>
    </source>
</evidence>
<evidence type="ECO:0000256" key="4">
    <source>
        <dbReference type="ARBA" id="ARBA00022496"/>
    </source>
</evidence>
<dbReference type="InterPro" id="IPR050860">
    <property type="entry name" value="FeoB_GTPase"/>
</dbReference>
<evidence type="ECO:0000256" key="11">
    <source>
        <dbReference type="ARBA" id="ARBA00023136"/>
    </source>
</evidence>
<dbReference type="PROSITE" id="PS51711">
    <property type="entry name" value="G_FEOB"/>
    <property type="match status" value="1"/>
</dbReference>
<accession>A0ABT8R1I3</accession>
<comment type="caution">
    <text evidence="15">The sequence shown here is derived from an EMBL/GenBank/DDBJ whole genome shotgun (WGS) entry which is preliminary data.</text>
</comment>
<dbReference type="Proteomes" id="UP001168528">
    <property type="component" value="Unassembled WGS sequence"/>
</dbReference>
<evidence type="ECO:0000256" key="1">
    <source>
        <dbReference type="ARBA" id="ARBA00004651"/>
    </source>
</evidence>
<dbReference type="InterPro" id="IPR011640">
    <property type="entry name" value="Fe2_transport_prot_B_C"/>
</dbReference>
<dbReference type="NCBIfam" id="TIGR00231">
    <property type="entry name" value="small_GTP"/>
    <property type="match status" value="1"/>
</dbReference>
<keyword evidence="8 13" id="KW-0408">Iron</keyword>
<evidence type="ECO:0000256" key="9">
    <source>
        <dbReference type="ARBA" id="ARBA00023065"/>
    </source>
</evidence>
<comment type="function">
    <text evidence="13">Probable transporter of a GTP-driven Fe(2+) uptake system.</text>
</comment>
<dbReference type="CDD" id="cd01879">
    <property type="entry name" value="FeoB"/>
    <property type="match status" value="1"/>
</dbReference>
<dbReference type="PANTHER" id="PTHR43185:SF1">
    <property type="entry name" value="FE(2+) TRANSPORTER FEOB"/>
    <property type="match status" value="1"/>
</dbReference>
<feature type="transmembrane region" description="Helical" evidence="13">
    <location>
        <begin position="343"/>
        <end position="367"/>
    </location>
</feature>
<evidence type="ECO:0000313" key="16">
    <source>
        <dbReference type="Proteomes" id="UP001168528"/>
    </source>
</evidence>
<sequence length="708" mass="78590">MKTYAKIALVGNPNSGKSSLFNQLTGLNQKVGNFPGVTVDKKTGICPITPTTSVQIIDLPGTYSLYPKSLDERVVMDIMANPKDKSYPDMVVVVVDAASLKRNLLLFTEIRDLGLPVILALNMLDVAKDSGINIDKSLLQKKLQVPVVAINARTGEGIADLKNTIAQHIPATKEVTNGKVHSFIDASIFAPEVVGQIKDVFGVHNDYLAIQYAHQAESLPFLSLSEKEQIEQLRQKYNFKHSLLQAKETIARYERIDELIGQAIREEQKEEKEDLSTKIDKVLLHPFWGYVVFFTVLLLMFQAIFAWASYPQDLIDGGIAALNEYLQSVLPESMLVSLLTDGLIAGIGGILIFVPQIAILFAFIAILEESGYMARVVVLMDKWMRKFGLNGKSVVPLMSGMACAVPAIMATRNIDNWKDRLITIMVTPLMSCSARIPIYTILIALVVPDTTVAGFLNLQGIALMAMYLLGFLAAIFSALLMKVILKAKGRSFLIMEVPVYKMPRWGNVGITIIEKVKAFVLEAGKIIIAISIVLWVMASYGPSDKMERAEAEIKTEKPYLTEEALANEVASRKLEYSYAGHFGKWMEPVIKPLGYDWKIGIALLTSFAAREVFVGTLSTIYSVGSDTEDTETIKERMLKETHADTGLPVYTPALAFSLLIFYAFAMQCMSTLAIVHRETKGWKWPMIQLFYMTALAYVSAFVVYNLLK</sequence>
<dbReference type="Gene3D" id="3.40.50.300">
    <property type="entry name" value="P-loop containing nucleotide triphosphate hydrolases"/>
    <property type="match status" value="1"/>
</dbReference>
<proteinExistence type="inferred from homology"/>
<evidence type="ECO:0000256" key="3">
    <source>
        <dbReference type="ARBA" id="ARBA00022475"/>
    </source>
</evidence>
<feature type="transmembrane region" description="Helical" evidence="13">
    <location>
        <begin position="653"/>
        <end position="675"/>
    </location>
</feature>
<keyword evidence="10 13" id="KW-0342">GTP-binding</keyword>
<feature type="transmembrane region" description="Helical" evidence="13">
    <location>
        <begin position="421"/>
        <end position="447"/>
    </location>
</feature>
<keyword evidence="3" id="KW-1003">Cell membrane</keyword>
<dbReference type="RefSeq" id="WP_302036751.1">
    <property type="nucleotide sequence ID" value="NZ_JAUKPO010000002.1"/>
</dbReference>
<keyword evidence="5 13" id="KW-0812">Transmembrane</keyword>
<dbReference type="PRINTS" id="PR00326">
    <property type="entry name" value="GTP1OBG"/>
</dbReference>
<feature type="transmembrane region" description="Helical" evidence="13">
    <location>
        <begin position="687"/>
        <end position="707"/>
    </location>
</feature>
<feature type="transmembrane region" description="Helical" evidence="13">
    <location>
        <begin position="459"/>
        <end position="485"/>
    </location>
</feature>
<keyword evidence="9" id="KW-0406">Ion transport</keyword>
<dbReference type="InterPro" id="IPR006073">
    <property type="entry name" value="GTP-bd"/>
</dbReference>
<dbReference type="InterPro" id="IPR030389">
    <property type="entry name" value="G_FEOB_dom"/>
</dbReference>
<dbReference type="Pfam" id="PF02421">
    <property type="entry name" value="FeoB_N"/>
    <property type="match status" value="1"/>
</dbReference>
<evidence type="ECO:0000256" key="6">
    <source>
        <dbReference type="ARBA" id="ARBA00022741"/>
    </source>
</evidence>
<feature type="transmembrane region" description="Helical" evidence="13">
    <location>
        <begin position="519"/>
        <end position="538"/>
    </location>
</feature>
<keyword evidence="11 13" id="KW-0472">Membrane</keyword>
<dbReference type="EMBL" id="JAUKPO010000002">
    <property type="protein sequence ID" value="MDO1445955.1"/>
    <property type="molecule type" value="Genomic_DNA"/>
</dbReference>
<evidence type="ECO:0000256" key="2">
    <source>
        <dbReference type="ARBA" id="ARBA00022448"/>
    </source>
</evidence>
<dbReference type="InterPro" id="IPR027417">
    <property type="entry name" value="P-loop_NTPase"/>
</dbReference>
<comment type="subcellular location">
    <subcellularLocation>
        <location evidence="13">Cell inner membrane</location>
        <topology evidence="13">Multi-pass membrane protein</topology>
    </subcellularLocation>
    <subcellularLocation>
        <location evidence="1">Cell membrane</location>
        <topology evidence="1">Multi-pass membrane protein</topology>
    </subcellularLocation>
</comment>
<keyword evidence="16" id="KW-1185">Reference proteome</keyword>
<comment type="similarity">
    <text evidence="13">Belongs to the TRAFAC class TrmE-Era-EngA-EngB-Septin-like GTPase superfamily. FeoB GTPase (TC 9.A.8) family.</text>
</comment>
<reference evidence="15" key="1">
    <citation type="submission" date="2023-07" db="EMBL/GenBank/DDBJ databases">
        <title>The genome sequence of Rhodocytophaga aerolata KACC 12507.</title>
        <authorList>
            <person name="Zhang X."/>
        </authorList>
    </citation>
    <scope>NUCLEOTIDE SEQUENCE</scope>
    <source>
        <strain evidence="15">KACC 12507</strain>
    </source>
</reference>
<dbReference type="InterPro" id="IPR011642">
    <property type="entry name" value="Gate_dom"/>
</dbReference>
<feature type="transmembrane region" description="Helical" evidence="13">
    <location>
        <begin position="287"/>
        <end position="308"/>
    </location>
</feature>
<dbReference type="NCBIfam" id="TIGR00437">
    <property type="entry name" value="feoB"/>
    <property type="match status" value="1"/>
</dbReference>
<feature type="transmembrane region" description="Helical" evidence="13">
    <location>
        <begin position="387"/>
        <end position="409"/>
    </location>
</feature>
<name>A0ABT8R1I3_9BACT</name>
<dbReference type="Pfam" id="PF07664">
    <property type="entry name" value="FeoB_C"/>
    <property type="match status" value="1"/>
</dbReference>
<keyword evidence="2 13" id="KW-0813">Transport</keyword>
<evidence type="ECO:0000256" key="7">
    <source>
        <dbReference type="ARBA" id="ARBA00022989"/>
    </source>
</evidence>
<evidence type="ECO:0000256" key="13">
    <source>
        <dbReference type="RuleBase" id="RU362098"/>
    </source>
</evidence>
<protein>
    <recommendedName>
        <fullName evidence="12 13">Ferrous iron transport protein B</fullName>
    </recommendedName>
</protein>